<dbReference type="Pfam" id="PF09820">
    <property type="entry name" value="AAA-ATPase_like"/>
    <property type="match status" value="1"/>
</dbReference>
<dbReference type="EMBL" id="WWTN01000020">
    <property type="protein sequence ID" value="MZH56514.1"/>
    <property type="molecule type" value="Genomic_DNA"/>
</dbReference>
<feature type="domain" description="AAA-ATPase-like" evidence="1">
    <location>
        <begin position="1"/>
        <end position="123"/>
    </location>
</feature>
<gene>
    <name evidence="2" type="ORF">GT664_12325</name>
</gene>
<reference evidence="2" key="1">
    <citation type="journal article" date="2019" name="Nat. Med.">
        <title>A library of human gut bacterial isolates paired with longitudinal multiomics data enables mechanistic microbiome research.</title>
        <authorList>
            <person name="Poyet M."/>
            <person name="Groussin M."/>
            <person name="Gibbons S.M."/>
            <person name="Avila-Pacheco J."/>
            <person name="Jiang X."/>
            <person name="Kearney S.M."/>
            <person name="Perrotta A.R."/>
            <person name="Berdy B."/>
            <person name="Zhao S."/>
            <person name="Lieberman T.D."/>
            <person name="Swanson P.K."/>
            <person name="Smith M."/>
            <person name="Roesemann S."/>
            <person name="Alexander J.E."/>
            <person name="Rich S.A."/>
            <person name="Livny J."/>
            <person name="Vlamakis H."/>
            <person name="Clish C."/>
            <person name="Bullock K."/>
            <person name="Deik A."/>
            <person name="Scott J."/>
            <person name="Pierce K.A."/>
            <person name="Xavier R.J."/>
            <person name="Alm E.J."/>
        </authorList>
    </citation>
    <scope>NUCLEOTIDE SEQUENCE</scope>
    <source>
        <strain evidence="2">BIOML-A12</strain>
    </source>
</reference>
<proteinExistence type="predicted"/>
<evidence type="ECO:0000313" key="3">
    <source>
        <dbReference type="Proteomes" id="UP000604383"/>
    </source>
</evidence>
<evidence type="ECO:0000313" key="2">
    <source>
        <dbReference type="EMBL" id="MZH56514.1"/>
    </source>
</evidence>
<evidence type="ECO:0000259" key="1">
    <source>
        <dbReference type="Pfam" id="PF09820"/>
    </source>
</evidence>
<name>A0AB36B7I9_CLOIN</name>
<dbReference type="RefSeq" id="WP_074747565.1">
    <property type="nucleotide sequence ID" value="NZ_CAEUHQ010000008.1"/>
</dbReference>
<dbReference type="AlphaFoldDB" id="A0AB36B7I9"/>
<comment type="caution">
    <text evidence="2">The sequence shown here is derived from an EMBL/GenBank/DDBJ whole genome shotgun (WGS) entry which is preliminary data.</text>
</comment>
<organism evidence="2 3">
    <name type="scientific">Clostridium innocuum</name>
    <dbReference type="NCBI Taxonomy" id="1522"/>
    <lineage>
        <taxon>Bacteria</taxon>
        <taxon>Bacillati</taxon>
        <taxon>Bacillota</taxon>
        <taxon>Clostridia</taxon>
        <taxon>Eubacteriales</taxon>
        <taxon>Clostridiaceae</taxon>
        <taxon>Clostridium</taxon>
    </lineage>
</organism>
<protein>
    <submittedName>
        <fullName evidence="2">AAA family ATPase</fullName>
    </submittedName>
</protein>
<dbReference type="InterPro" id="IPR018631">
    <property type="entry name" value="AAA-ATPase-like_dom"/>
</dbReference>
<accession>A0AB36B7I9</accession>
<sequence length="123" mass="14445">MLSDFFDVTKNSASIFEASAIMKTEYASYINTYPTIFLSFADAKESKRRIVKSIKEQLLNVYDEYACVLEKLSMFEKPKFDLILRGLSDLEDENLEPVDHAISFLMKKCHQYYKKRVMLFIDE</sequence>
<dbReference type="Proteomes" id="UP000604383">
    <property type="component" value="Unassembled WGS sequence"/>
</dbReference>